<dbReference type="SUPFAM" id="SSF54001">
    <property type="entry name" value="Cysteine proteinases"/>
    <property type="match status" value="1"/>
</dbReference>
<dbReference type="PROSITE" id="PS50802">
    <property type="entry name" value="OTU"/>
    <property type="match status" value="1"/>
</dbReference>
<organism evidence="3 4">
    <name type="scientific">Patella caerulea</name>
    <name type="common">Rayed Mediterranean limpet</name>
    <dbReference type="NCBI Taxonomy" id="87958"/>
    <lineage>
        <taxon>Eukaryota</taxon>
        <taxon>Metazoa</taxon>
        <taxon>Spiralia</taxon>
        <taxon>Lophotrochozoa</taxon>
        <taxon>Mollusca</taxon>
        <taxon>Gastropoda</taxon>
        <taxon>Patellogastropoda</taxon>
        <taxon>Patelloidea</taxon>
        <taxon>Patellidae</taxon>
        <taxon>Patella</taxon>
    </lineage>
</organism>
<dbReference type="PANTHER" id="PTHR12419">
    <property type="entry name" value="OTU DOMAIN CONTAINING PROTEIN"/>
    <property type="match status" value="1"/>
</dbReference>
<dbReference type="InterPro" id="IPR038765">
    <property type="entry name" value="Papain-like_cys_pep_sf"/>
</dbReference>
<feature type="compositionally biased region" description="Polar residues" evidence="1">
    <location>
        <begin position="240"/>
        <end position="251"/>
    </location>
</feature>
<feature type="compositionally biased region" description="Low complexity" evidence="1">
    <location>
        <begin position="152"/>
        <end position="162"/>
    </location>
</feature>
<feature type="compositionally biased region" description="Basic and acidic residues" evidence="1">
    <location>
        <begin position="187"/>
        <end position="204"/>
    </location>
</feature>
<dbReference type="GO" id="GO:0016579">
    <property type="term" value="P:protein deubiquitination"/>
    <property type="evidence" value="ECO:0007669"/>
    <property type="project" value="TreeGrafter"/>
</dbReference>
<evidence type="ECO:0000313" key="3">
    <source>
        <dbReference type="EMBL" id="KAK6173309.1"/>
    </source>
</evidence>
<evidence type="ECO:0000259" key="2">
    <source>
        <dbReference type="PROSITE" id="PS50802"/>
    </source>
</evidence>
<gene>
    <name evidence="3" type="ORF">SNE40_016785</name>
</gene>
<sequence length="438" mass="50816">MNNCDLYEQRERERRRLLNRRQHEFNKMKLDSGPMFMTSRFMETFDMDPWFGRRPVGMESRTGHHSNWTRTTEDVLRRHRRLFDDIGNGFTGHSPSYIDHMDTNPRVRTIPIQIISEPRREFAEIQTQPRFVDEDYCSDGSDYDDVMIVGENNNNNGMQNLRNKGRPAKRRPVATQVRTSQNQGGHSTREGRVDSHSDRARPTDKFSFPPVLEIDDSLTECFRTPAESSRCQSSRKDSDQPSISDSVKTTDIKSTPGYPLYAYLKSRLDSDNLQIDYIQGDGNCFFRALSKDIYGQEGFHSEVRQAVVDVIEKYPKEFEKYLDSGDSLREHIHEMRLPSTWSTTMEIYAAATLLQRDIFVLSPDHTGDSYNWLLFKPMFSYDSGMSYHPCFIALCHTNGNHYDRIATKNKDCNCDQRPPRLRGVDAYVDLTDAELSVC</sequence>
<proteinExistence type="predicted"/>
<dbReference type="Proteomes" id="UP001347796">
    <property type="component" value="Unassembled WGS sequence"/>
</dbReference>
<name>A0AAN8PCU9_PATCE</name>
<evidence type="ECO:0000313" key="4">
    <source>
        <dbReference type="Proteomes" id="UP001347796"/>
    </source>
</evidence>
<dbReference type="Pfam" id="PF02338">
    <property type="entry name" value="OTU"/>
    <property type="match status" value="1"/>
</dbReference>
<feature type="region of interest" description="Disordered" evidence="1">
    <location>
        <begin position="152"/>
        <end position="209"/>
    </location>
</feature>
<reference evidence="3 4" key="1">
    <citation type="submission" date="2024-01" db="EMBL/GenBank/DDBJ databases">
        <title>The genome of the rayed Mediterranean limpet Patella caerulea (Linnaeus, 1758).</title>
        <authorList>
            <person name="Anh-Thu Weber A."/>
            <person name="Halstead-Nussloch G."/>
        </authorList>
    </citation>
    <scope>NUCLEOTIDE SEQUENCE [LARGE SCALE GENOMIC DNA]</scope>
    <source>
        <strain evidence="3">AATW-2023a</strain>
        <tissue evidence="3">Whole specimen</tissue>
    </source>
</reference>
<keyword evidence="4" id="KW-1185">Reference proteome</keyword>
<dbReference type="InterPro" id="IPR003323">
    <property type="entry name" value="OTU_dom"/>
</dbReference>
<feature type="compositionally biased region" description="Basic residues" evidence="1">
    <location>
        <begin position="163"/>
        <end position="172"/>
    </location>
</feature>
<accession>A0AAN8PCU9</accession>
<dbReference type="AlphaFoldDB" id="A0AAN8PCU9"/>
<dbReference type="EMBL" id="JAZGQO010000011">
    <property type="protein sequence ID" value="KAK6173309.1"/>
    <property type="molecule type" value="Genomic_DNA"/>
</dbReference>
<protein>
    <recommendedName>
        <fullName evidence="2">OTU domain-containing protein</fullName>
    </recommendedName>
</protein>
<dbReference type="InterPro" id="IPR050704">
    <property type="entry name" value="Peptidase_C85-like"/>
</dbReference>
<comment type="caution">
    <text evidence="3">The sequence shown here is derived from an EMBL/GenBank/DDBJ whole genome shotgun (WGS) entry which is preliminary data.</text>
</comment>
<dbReference type="GO" id="GO:0004843">
    <property type="term" value="F:cysteine-type deubiquitinase activity"/>
    <property type="evidence" value="ECO:0007669"/>
    <property type="project" value="TreeGrafter"/>
</dbReference>
<feature type="region of interest" description="Disordered" evidence="1">
    <location>
        <begin position="225"/>
        <end position="251"/>
    </location>
</feature>
<feature type="compositionally biased region" description="Polar residues" evidence="1">
    <location>
        <begin position="176"/>
        <end position="186"/>
    </location>
</feature>
<dbReference type="CDD" id="cd22755">
    <property type="entry name" value="OTU_CeDUB-like"/>
    <property type="match status" value="1"/>
</dbReference>
<feature type="domain" description="OTU" evidence="2">
    <location>
        <begin position="273"/>
        <end position="408"/>
    </location>
</feature>
<dbReference type="Gene3D" id="3.90.70.80">
    <property type="match status" value="1"/>
</dbReference>
<evidence type="ECO:0000256" key="1">
    <source>
        <dbReference type="SAM" id="MobiDB-lite"/>
    </source>
</evidence>